<feature type="transmembrane region" description="Helical" evidence="7">
    <location>
        <begin position="737"/>
        <end position="759"/>
    </location>
</feature>
<feature type="transmembrane region" description="Helical" evidence="7">
    <location>
        <begin position="695"/>
        <end position="716"/>
    </location>
</feature>
<sequence length="921" mass="105782">MMWKRSGRRQKVSSRLVSINLQSIISKTLAQYTALSEHCQEMLRSFLISPTGLHAVHVFAARHDLKQLAEPLAKLSNQQVQDLLRLPVTQAHRSSGATALHFACKAGNQENIRYLMSQGLQLSDETDSGLSCVDFADASEKLDELIDAVFPDEEDCDEDADSNYDDNASERSREITRQSSLTDVNFIRLLDKRTGALRLPSRTKAKDCLASIEASIASEDLSAKEQNKSNERSDMSILIKAIKSDSPEIYRCALKLCRVTAETEADFPEFYRERLFDISNEYELGNVCDRFLTIPFNETSELSIIDAAVCLDKIDILIDLVLTRQFDLIPACINLLIQLQPRIAKSEGKSEQLQLLYSKVISVAMNALDALYSNADEEERQLLFQYITGSQWDDDWETTGPKFPCRMENGSTKPYTLMEMIEEAGDGDLFASDCLHNLIESEWSNAYSRYRRNCCKRKFSVKPRIKFWIHLISFLAYNVFIAWYIMDLPTTFKFWPADLVMIAYLLSFTLQEVLDICTRSKRRRAKICGIEIKKCPVYFKDVLNLLDCSALILMWAGLLLKLAMWGCIFNYVTGVDSSSMCSETNSTAYQALFRGASANRTWTQPTPYSAYACQMVLSTAFLLWGFRSVAFLSYSERIGPVVSMLRTLIIQDLIPFSVIIVIIFYSFGVFFFNLLYPVVTSTEADRSASDYSWHAFLQVFMLPLNLLFTNFDVLPTETAKDKDQVLREVAHHLGYKWFSRVMMFVFLLLSNIVMINLLIARFSLTVSKMDSKSLGTWRKRNIEILREYQSYSPLPAPISFLHYPIKMVSWCIKKRNDDNNEQNRLFPEIKDAWNNESDYPDNYIEFLLFQARQFRRIRPQLARVVTRNKSDSEALVAHVENLVSTANRDLHDRLGQLEEEINRKFALLQEAIIYRDILDVK</sequence>
<evidence type="ECO:0000256" key="6">
    <source>
        <dbReference type="SAM" id="MobiDB-lite"/>
    </source>
</evidence>
<dbReference type="AlphaFoldDB" id="A0A267G2M2"/>
<dbReference type="GO" id="GO:0005261">
    <property type="term" value="F:monoatomic cation channel activity"/>
    <property type="evidence" value="ECO:0007669"/>
    <property type="project" value="TreeGrafter"/>
</dbReference>
<dbReference type="Gene3D" id="1.25.40.20">
    <property type="entry name" value="Ankyrin repeat-containing domain"/>
    <property type="match status" value="1"/>
</dbReference>
<comment type="caution">
    <text evidence="9">The sequence shown here is derived from an EMBL/GenBank/DDBJ whole genome shotgun (WGS) entry which is preliminary data.</text>
</comment>
<proteinExistence type="predicted"/>
<feature type="repeat" description="ANK" evidence="5">
    <location>
        <begin position="95"/>
        <end position="127"/>
    </location>
</feature>
<evidence type="ECO:0000313" key="9">
    <source>
        <dbReference type="EMBL" id="PAA79644.1"/>
    </source>
</evidence>
<organism evidence="9 10">
    <name type="scientific">Macrostomum lignano</name>
    <dbReference type="NCBI Taxonomy" id="282301"/>
    <lineage>
        <taxon>Eukaryota</taxon>
        <taxon>Metazoa</taxon>
        <taxon>Spiralia</taxon>
        <taxon>Lophotrochozoa</taxon>
        <taxon>Platyhelminthes</taxon>
        <taxon>Rhabditophora</taxon>
        <taxon>Macrostomorpha</taxon>
        <taxon>Macrostomida</taxon>
        <taxon>Macrostomidae</taxon>
        <taxon>Macrostomum</taxon>
    </lineage>
</organism>
<dbReference type="PROSITE" id="PS50297">
    <property type="entry name" value="ANK_REP_REGION"/>
    <property type="match status" value="1"/>
</dbReference>
<dbReference type="EMBL" id="NIVC01000622">
    <property type="protein sequence ID" value="PAA79644.1"/>
    <property type="molecule type" value="Genomic_DNA"/>
</dbReference>
<dbReference type="Proteomes" id="UP000215902">
    <property type="component" value="Unassembled WGS sequence"/>
</dbReference>
<evidence type="ECO:0000259" key="8">
    <source>
        <dbReference type="Pfam" id="PF00520"/>
    </source>
</evidence>
<evidence type="ECO:0000256" key="2">
    <source>
        <dbReference type="ARBA" id="ARBA00022692"/>
    </source>
</evidence>
<dbReference type="PROSITE" id="PS50088">
    <property type="entry name" value="ANK_REPEAT"/>
    <property type="match status" value="1"/>
</dbReference>
<dbReference type="SUPFAM" id="SSF48403">
    <property type="entry name" value="Ankyrin repeat"/>
    <property type="match status" value="1"/>
</dbReference>
<feature type="transmembrane region" description="Helical" evidence="7">
    <location>
        <begin position="467"/>
        <end position="486"/>
    </location>
</feature>
<keyword evidence="10" id="KW-1185">Reference proteome</keyword>
<gene>
    <name evidence="9" type="ORF">BOX15_Mlig001593g2</name>
</gene>
<dbReference type="InterPro" id="IPR002110">
    <property type="entry name" value="Ankyrin_rpt"/>
</dbReference>
<feature type="transmembrane region" description="Helical" evidence="7">
    <location>
        <begin position="653"/>
        <end position="675"/>
    </location>
</feature>
<dbReference type="PANTHER" id="PTHR13800:SF1">
    <property type="entry name" value="TRANSIENT RECEPTOR POTENTIAL CATION CHANNEL TRPM"/>
    <property type="match status" value="1"/>
</dbReference>
<keyword evidence="2 7" id="KW-0812">Transmembrane</keyword>
<keyword evidence="5" id="KW-0040">ANK repeat</keyword>
<feature type="region of interest" description="Disordered" evidence="6">
    <location>
        <begin position="154"/>
        <end position="175"/>
    </location>
</feature>
<dbReference type="PANTHER" id="PTHR13800">
    <property type="entry name" value="TRANSIENT RECEPTOR POTENTIAL CATION CHANNEL, SUBFAMILY M, MEMBER 6"/>
    <property type="match status" value="1"/>
</dbReference>
<feature type="compositionally biased region" description="Acidic residues" evidence="6">
    <location>
        <begin position="154"/>
        <end position="164"/>
    </location>
</feature>
<comment type="subcellular location">
    <subcellularLocation>
        <location evidence="1">Membrane</location>
        <topology evidence="1">Multi-pass membrane protein</topology>
    </subcellularLocation>
</comment>
<dbReference type="InterPro" id="IPR005821">
    <property type="entry name" value="Ion_trans_dom"/>
</dbReference>
<evidence type="ECO:0000256" key="5">
    <source>
        <dbReference type="PROSITE-ProRule" id="PRU00023"/>
    </source>
</evidence>
<evidence type="ECO:0000313" key="10">
    <source>
        <dbReference type="Proteomes" id="UP000215902"/>
    </source>
</evidence>
<dbReference type="GO" id="GO:0005886">
    <property type="term" value="C:plasma membrane"/>
    <property type="evidence" value="ECO:0007669"/>
    <property type="project" value="TreeGrafter"/>
</dbReference>
<keyword evidence="4 7" id="KW-0472">Membrane</keyword>
<feature type="transmembrane region" description="Helical" evidence="7">
    <location>
        <begin position="550"/>
        <end position="572"/>
    </location>
</feature>
<dbReference type="InterPro" id="IPR050927">
    <property type="entry name" value="TRPM"/>
</dbReference>
<protein>
    <recommendedName>
        <fullName evidence="8">Ion transport domain-containing protein</fullName>
    </recommendedName>
</protein>
<evidence type="ECO:0000256" key="7">
    <source>
        <dbReference type="SAM" id="Phobius"/>
    </source>
</evidence>
<evidence type="ECO:0000256" key="3">
    <source>
        <dbReference type="ARBA" id="ARBA00022989"/>
    </source>
</evidence>
<feature type="domain" description="Ion transport" evidence="8">
    <location>
        <begin position="479"/>
        <end position="772"/>
    </location>
</feature>
<name>A0A267G2M2_9PLAT</name>
<reference evidence="9 10" key="1">
    <citation type="submission" date="2017-06" db="EMBL/GenBank/DDBJ databases">
        <title>A platform for efficient transgenesis in Macrostomum lignano, a flatworm model organism for stem cell research.</title>
        <authorList>
            <person name="Berezikov E."/>
        </authorList>
    </citation>
    <scope>NUCLEOTIDE SEQUENCE [LARGE SCALE GENOMIC DNA]</scope>
    <source>
        <strain evidence="9">DV1</strain>
        <tissue evidence="9">Whole organism</tissue>
    </source>
</reference>
<accession>A0A267G2M2</accession>
<evidence type="ECO:0000256" key="4">
    <source>
        <dbReference type="ARBA" id="ARBA00023136"/>
    </source>
</evidence>
<dbReference type="Pfam" id="PF00520">
    <property type="entry name" value="Ion_trans"/>
    <property type="match status" value="1"/>
</dbReference>
<keyword evidence="3 7" id="KW-1133">Transmembrane helix</keyword>
<dbReference type="InterPro" id="IPR036770">
    <property type="entry name" value="Ankyrin_rpt-contain_sf"/>
</dbReference>
<evidence type="ECO:0000256" key="1">
    <source>
        <dbReference type="ARBA" id="ARBA00004141"/>
    </source>
</evidence>
<dbReference type="GO" id="GO:0030001">
    <property type="term" value="P:metal ion transport"/>
    <property type="evidence" value="ECO:0007669"/>
    <property type="project" value="TreeGrafter"/>
</dbReference>